<comment type="caution">
    <text evidence="1">The sequence shown here is derived from an EMBL/GenBank/DDBJ whole genome shotgun (WGS) entry which is preliminary data.</text>
</comment>
<organism evidence="1 2">
    <name type="scientific">Sphingobium cupriresistens LL01</name>
    <dbReference type="NCBI Taxonomy" id="1420583"/>
    <lineage>
        <taxon>Bacteria</taxon>
        <taxon>Pseudomonadati</taxon>
        <taxon>Pseudomonadota</taxon>
        <taxon>Alphaproteobacteria</taxon>
        <taxon>Sphingomonadales</taxon>
        <taxon>Sphingomonadaceae</taxon>
        <taxon>Sphingobium</taxon>
    </lineage>
</organism>
<dbReference type="InterPro" id="IPR043148">
    <property type="entry name" value="TagF_C"/>
</dbReference>
<gene>
    <name evidence="1" type="ORF">V473_15655</name>
</gene>
<evidence type="ECO:0000313" key="1">
    <source>
        <dbReference type="EMBL" id="KMS54627.1"/>
    </source>
</evidence>
<keyword evidence="2" id="KW-1185">Reference proteome</keyword>
<reference evidence="1 2" key="1">
    <citation type="journal article" date="2015" name="G3 (Bethesda)">
        <title>Insights into Ongoing Evolution of the Hexachlorocyclohexane Catabolic Pathway from Comparative Genomics of Ten Sphingomonadaceae Strains.</title>
        <authorList>
            <person name="Pearce S.L."/>
            <person name="Oakeshott J.G."/>
            <person name="Pandey G."/>
        </authorList>
    </citation>
    <scope>NUCLEOTIDE SEQUENCE [LARGE SCALE GENOMIC DNA]</scope>
    <source>
        <strain evidence="1 2">LL01</strain>
    </source>
</reference>
<dbReference type="EMBL" id="JACT01000003">
    <property type="protein sequence ID" value="KMS54627.1"/>
    <property type="molecule type" value="Genomic_DNA"/>
</dbReference>
<dbReference type="SUPFAM" id="SSF53756">
    <property type="entry name" value="UDP-Glycosyltransferase/glycogen phosphorylase"/>
    <property type="match status" value="1"/>
</dbReference>
<protein>
    <submittedName>
        <fullName evidence="1">Glycosyl transferase</fullName>
    </submittedName>
</protein>
<dbReference type="Gene3D" id="3.40.50.12580">
    <property type="match status" value="1"/>
</dbReference>
<dbReference type="STRING" id="1420583.V473_15655"/>
<keyword evidence="1" id="KW-0808">Transferase</keyword>
<dbReference type="AlphaFoldDB" id="A0A0J7XSH6"/>
<proteinExistence type="predicted"/>
<name>A0A0J7XSH6_9SPHN</name>
<dbReference type="Proteomes" id="UP000052232">
    <property type="component" value="Unassembled WGS sequence"/>
</dbReference>
<sequence>MEFIMGRDWFDRSDAAALAPPQRLCFFFNAQIHQLFHALPVAIELSRDPAFAVDVMAATDDHLALARDIAATRGAGPIRFLRCGGRWLDALAGLTGGTIPPKLPALLAARRRLAHYDAIVLPERTSLLLKRLGLSRTRFIHTCHGAGDRAVGYDRRIARFDFVLLAGEKQRRRMLDEGLIREGHYAITGYSKFDLTGPKSDRQRLFAQDRPVILYNPHFSPRLSSWPAMGEDVIRQFAQDDRFNLIVAPHIRLFDNRRRRAAMERRLADIGRLPHVHIDLGSRASIDMRYVHMASLYLGDVSSQIYEYLARPRPCLFLNGHRADWQEDRSYGHWRYGPVLESAQGIADAAADAIASHTAYAEAQRQGVARTFDALGDALGDAASVRAARALTHYLARSQSVARPALDGLPRLERAAHV</sequence>
<accession>A0A0J7XSH6</accession>
<dbReference type="GO" id="GO:0016740">
    <property type="term" value="F:transferase activity"/>
    <property type="evidence" value="ECO:0007669"/>
    <property type="project" value="UniProtKB-KW"/>
</dbReference>
<evidence type="ECO:0000313" key="2">
    <source>
        <dbReference type="Proteomes" id="UP000052232"/>
    </source>
</evidence>
<dbReference type="PATRIC" id="fig|1420583.3.peg.2927"/>